<protein>
    <recommendedName>
        <fullName evidence="1">CHK kinase-like domain-containing protein</fullName>
    </recommendedName>
</protein>
<keyword evidence="3" id="KW-1185">Reference proteome</keyword>
<gene>
    <name evidence="2" type="primary">AUGUSTUS-3.0.2_14078</name>
    <name evidence="2" type="ORF">TcasGA2_TC014078</name>
</gene>
<dbReference type="Proteomes" id="UP000007266">
    <property type="component" value="Linkage group 5"/>
</dbReference>
<dbReference type="InterPro" id="IPR015897">
    <property type="entry name" value="CHK_kinase-like"/>
</dbReference>
<dbReference type="PANTHER" id="PTHR11012">
    <property type="entry name" value="PROTEIN KINASE-LIKE DOMAIN-CONTAINING"/>
    <property type="match status" value="1"/>
</dbReference>
<dbReference type="SUPFAM" id="SSF56112">
    <property type="entry name" value="Protein kinase-like (PK-like)"/>
    <property type="match status" value="1"/>
</dbReference>
<reference evidence="2 3" key="1">
    <citation type="journal article" date="2008" name="Nature">
        <title>The genome of the model beetle and pest Tribolium castaneum.</title>
        <authorList>
            <consortium name="Tribolium Genome Sequencing Consortium"/>
            <person name="Richards S."/>
            <person name="Gibbs R.A."/>
            <person name="Weinstock G.M."/>
            <person name="Brown S.J."/>
            <person name="Denell R."/>
            <person name="Beeman R.W."/>
            <person name="Gibbs R."/>
            <person name="Beeman R.W."/>
            <person name="Brown S.J."/>
            <person name="Bucher G."/>
            <person name="Friedrich M."/>
            <person name="Grimmelikhuijzen C.J."/>
            <person name="Klingler M."/>
            <person name="Lorenzen M."/>
            <person name="Richards S."/>
            <person name="Roth S."/>
            <person name="Schroder R."/>
            <person name="Tautz D."/>
            <person name="Zdobnov E.M."/>
            <person name="Muzny D."/>
            <person name="Gibbs R.A."/>
            <person name="Weinstock G.M."/>
            <person name="Attaway T."/>
            <person name="Bell S."/>
            <person name="Buhay C.J."/>
            <person name="Chandrabose M.N."/>
            <person name="Chavez D."/>
            <person name="Clerk-Blankenburg K.P."/>
            <person name="Cree A."/>
            <person name="Dao M."/>
            <person name="Davis C."/>
            <person name="Chacko J."/>
            <person name="Dinh H."/>
            <person name="Dugan-Rocha S."/>
            <person name="Fowler G."/>
            <person name="Garner T.T."/>
            <person name="Garnes J."/>
            <person name="Gnirke A."/>
            <person name="Hawes A."/>
            <person name="Hernandez J."/>
            <person name="Hines S."/>
            <person name="Holder M."/>
            <person name="Hume J."/>
            <person name="Jhangiani S.N."/>
            <person name="Joshi V."/>
            <person name="Khan Z.M."/>
            <person name="Jackson L."/>
            <person name="Kovar C."/>
            <person name="Kowis A."/>
            <person name="Lee S."/>
            <person name="Lewis L.R."/>
            <person name="Margolis J."/>
            <person name="Morgan M."/>
            <person name="Nazareth L.V."/>
            <person name="Nguyen N."/>
            <person name="Okwuonu G."/>
            <person name="Parker D."/>
            <person name="Richards S."/>
            <person name="Ruiz S.J."/>
            <person name="Santibanez J."/>
            <person name="Savard J."/>
            <person name="Scherer S.E."/>
            <person name="Schneider B."/>
            <person name="Sodergren E."/>
            <person name="Tautz D."/>
            <person name="Vattahil S."/>
            <person name="Villasana D."/>
            <person name="White C.S."/>
            <person name="Wright R."/>
            <person name="Park Y."/>
            <person name="Beeman R.W."/>
            <person name="Lord J."/>
            <person name="Oppert B."/>
            <person name="Lorenzen M."/>
            <person name="Brown S."/>
            <person name="Wang L."/>
            <person name="Savard J."/>
            <person name="Tautz D."/>
            <person name="Richards S."/>
            <person name="Weinstock G."/>
            <person name="Gibbs R.A."/>
            <person name="Liu Y."/>
            <person name="Worley K."/>
            <person name="Weinstock G."/>
            <person name="Elsik C.G."/>
            <person name="Reese J.T."/>
            <person name="Elhaik E."/>
            <person name="Landan G."/>
            <person name="Graur D."/>
            <person name="Arensburger P."/>
            <person name="Atkinson P."/>
            <person name="Beeman R.W."/>
            <person name="Beidler J."/>
            <person name="Brown S.J."/>
            <person name="Demuth J.P."/>
            <person name="Drury D.W."/>
            <person name="Du Y.Z."/>
            <person name="Fujiwara H."/>
            <person name="Lorenzen M."/>
            <person name="Maselli V."/>
            <person name="Osanai M."/>
            <person name="Park Y."/>
            <person name="Robertson H.M."/>
            <person name="Tu Z."/>
            <person name="Wang J.J."/>
            <person name="Wang S."/>
            <person name="Richards S."/>
            <person name="Song H."/>
            <person name="Zhang L."/>
            <person name="Sodergren E."/>
            <person name="Werner D."/>
            <person name="Stanke M."/>
            <person name="Morgenstern B."/>
            <person name="Solovyev V."/>
            <person name="Kosarev P."/>
            <person name="Brown G."/>
            <person name="Chen H.C."/>
            <person name="Ermolaeva O."/>
            <person name="Hlavina W."/>
            <person name="Kapustin Y."/>
            <person name="Kiryutin B."/>
            <person name="Kitts P."/>
            <person name="Maglott D."/>
            <person name="Pruitt K."/>
            <person name="Sapojnikov V."/>
            <person name="Souvorov A."/>
            <person name="Mackey A.J."/>
            <person name="Waterhouse R.M."/>
            <person name="Wyder S."/>
            <person name="Zdobnov E.M."/>
            <person name="Zdobnov E.M."/>
            <person name="Wyder S."/>
            <person name="Kriventseva E.V."/>
            <person name="Kadowaki T."/>
            <person name="Bork P."/>
            <person name="Aranda M."/>
            <person name="Bao R."/>
            <person name="Beermann A."/>
            <person name="Berns N."/>
            <person name="Bolognesi R."/>
            <person name="Bonneton F."/>
            <person name="Bopp D."/>
            <person name="Brown S.J."/>
            <person name="Bucher G."/>
            <person name="Butts T."/>
            <person name="Chaumot A."/>
            <person name="Denell R.E."/>
            <person name="Ferrier D.E."/>
            <person name="Friedrich M."/>
            <person name="Gordon C.M."/>
            <person name="Jindra M."/>
            <person name="Klingler M."/>
            <person name="Lan Q."/>
            <person name="Lattorff H.M."/>
            <person name="Laudet V."/>
            <person name="von Levetsow C."/>
            <person name="Liu Z."/>
            <person name="Lutz R."/>
            <person name="Lynch J.A."/>
            <person name="da Fonseca R.N."/>
            <person name="Posnien N."/>
            <person name="Reuter R."/>
            <person name="Roth S."/>
            <person name="Savard J."/>
            <person name="Schinko J.B."/>
            <person name="Schmitt C."/>
            <person name="Schoppmeier M."/>
            <person name="Schroder R."/>
            <person name="Shippy T.D."/>
            <person name="Simonnet F."/>
            <person name="Marques-Souza H."/>
            <person name="Tautz D."/>
            <person name="Tomoyasu Y."/>
            <person name="Trauner J."/>
            <person name="Van der Zee M."/>
            <person name="Vervoort M."/>
            <person name="Wittkopp N."/>
            <person name="Wimmer E.A."/>
            <person name="Yang X."/>
            <person name="Jones A.K."/>
            <person name="Sattelle D.B."/>
            <person name="Ebert P.R."/>
            <person name="Nelson D."/>
            <person name="Scott J.G."/>
            <person name="Beeman R.W."/>
            <person name="Muthukrishnan S."/>
            <person name="Kramer K.J."/>
            <person name="Arakane Y."/>
            <person name="Beeman R.W."/>
            <person name="Zhu Q."/>
            <person name="Hogenkamp D."/>
            <person name="Dixit R."/>
            <person name="Oppert B."/>
            <person name="Jiang H."/>
            <person name="Zou Z."/>
            <person name="Marshall J."/>
            <person name="Elpidina E."/>
            <person name="Vinokurov K."/>
            <person name="Oppert C."/>
            <person name="Zou Z."/>
            <person name="Evans J."/>
            <person name="Lu Z."/>
            <person name="Zhao P."/>
            <person name="Sumathipala N."/>
            <person name="Altincicek B."/>
            <person name="Vilcinskas A."/>
            <person name="Williams M."/>
            <person name="Hultmark D."/>
            <person name="Hetru C."/>
            <person name="Jiang H."/>
            <person name="Grimmelikhuijzen C.J."/>
            <person name="Hauser F."/>
            <person name="Cazzamali G."/>
            <person name="Williamson M."/>
            <person name="Park Y."/>
            <person name="Li B."/>
            <person name="Tanaka Y."/>
            <person name="Predel R."/>
            <person name="Neupert S."/>
            <person name="Schachtner J."/>
            <person name="Verleyen P."/>
            <person name="Raible F."/>
            <person name="Bork P."/>
            <person name="Friedrich M."/>
            <person name="Walden K.K."/>
            <person name="Robertson H.M."/>
            <person name="Angeli S."/>
            <person name="Foret S."/>
            <person name="Bucher G."/>
            <person name="Schuetz S."/>
            <person name="Maleszka R."/>
            <person name="Wimmer E.A."/>
            <person name="Beeman R.W."/>
            <person name="Lorenzen M."/>
            <person name="Tomoyasu Y."/>
            <person name="Miller S.C."/>
            <person name="Grossmann D."/>
            <person name="Bucher G."/>
        </authorList>
    </citation>
    <scope>NUCLEOTIDE SEQUENCE [LARGE SCALE GENOMIC DNA]</scope>
    <source>
        <strain evidence="2 3">Georgia GA2</strain>
    </source>
</reference>
<evidence type="ECO:0000313" key="2">
    <source>
        <dbReference type="EMBL" id="EFA03937.1"/>
    </source>
</evidence>
<accession>D6WK24</accession>
<dbReference type="OrthoDB" id="190089at2759"/>
<dbReference type="Pfam" id="PF02958">
    <property type="entry name" value="EcKL"/>
    <property type="match status" value="1"/>
</dbReference>
<dbReference type="PANTHER" id="PTHR11012:SF48">
    <property type="entry name" value="CHK KINASE-LIKE DOMAIN-CONTAINING PROTEIN-RELATED"/>
    <property type="match status" value="1"/>
</dbReference>
<dbReference type="Gene3D" id="3.90.1200.10">
    <property type="match status" value="1"/>
</dbReference>
<dbReference type="HOGENOM" id="CLU_010718_3_1_1"/>
<reference evidence="2 3" key="2">
    <citation type="journal article" date="2010" name="Nucleic Acids Res.">
        <title>BeetleBase in 2010: revisions to provide comprehensive genomic information for Tribolium castaneum.</title>
        <authorList>
            <person name="Kim H.S."/>
            <person name="Murphy T."/>
            <person name="Xia J."/>
            <person name="Caragea D."/>
            <person name="Park Y."/>
            <person name="Beeman R.W."/>
            <person name="Lorenzen M.D."/>
            <person name="Butcher S."/>
            <person name="Manak J.R."/>
            <person name="Brown S.J."/>
        </authorList>
    </citation>
    <scope>GENOME REANNOTATION</scope>
    <source>
        <strain evidence="2 3">Georgia GA2</strain>
    </source>
</reference>
<dbReference type="InterPro" id="IPR011009">
    <property type="entry name" value="Kinase-like_dom_sf"/>
</dbReference>
<proteinExistence type="predicted"/>
<name>D6WK24_TRICA</name>
<evidence type="ECO:0000313" key="3">
    <source>
        <dbReference type="Proteomes" id="UP000007266"/>
    </source>
</evidence>
<dbReference type="SMART" id="SM00587">
    <property type="entry name" value="CHK"/>
    <property type="match status" value="1"/>
</dbReference>
<dbReference type="InterPro" id="IPR004119">
    <property type="entry name" value="EcKL"/>
</dbReference>
<evidence type="ECO:0000259" key="1">
    <source>
        <dbReference type="SMART" id="SM00587"/>
    </source>
</evidence>
<dbReference type="eggNOG" id="ENOG502SF49">
    <property type="taxonomic scope" value="Eukaryota"/>
</dbReference>
<dbReference type="KEGG" id="tca:103312982"/>
<dbReference type="InParanoid" id="D6WK24"/>
<feature type="domain" description="CHK kinase-like" evidence="1">
    <location>
        <begin position="127"/>
        <end position="324"/>
    </location>
</feature>
<organism evidence="2 3">
    <name type="scientific">Tribolium castaneum</name>
    <name type="common">Red flour beetle</name>
    <dbReference type="NCBI Taxonomy" id="7070"/>
    <lineage>
        <taxon>Eukaryota</taxon>
        <taxon>Metazoa</taxon>
        <taxon>Ecdysozoa</taxon>
        <taxon>Arthropoda</taxon>
        <taxon>Hexapoda</taxon>
        <taxon>Insecta</taxon>
        <taxon>Pterygota</taxon>
        <taxon>Neoptera</taxon>
        <taxon>Endopterygota</taxon>
        <taxon>Coleoptera</taxon>
        <taxon>Polyphaga</taxon>
        <taxon>Cucujiformia</taxon>
        <taxon>Tenebrionidae</taxon>
        <taxon>Tenebrionidae incertae sedis</taxon>
        <taxon>Tribolium</taxon>
    </lineage>
</organism>
<sequence>MEETLQRPALSEDEVSQILRKKLESDKFIIVSFTLDMLGEWIGLCGDHAILNVNIKPGNDLKTSETRFTFFVKLFPRVPFVIEFIEGTGAFKKEIFMYKLFAVMEDEEIKTLDECIPRCYFASDKYIVMDNLIEKGYKSLNKHEVFDWDSVKVALEALARLHASSLLYEEKKSRRLTDLYEFAESYYNDREDFPLKKEINAAITGVLNSIELFNFPKKLISGKDFRTVLSQVCPQVYDLVKPSKKFRNVVCHGDIWATNVVIKHDENNKPVKGRLVDFQCARYAPPAQDVMSLIHLTTSREFRKRFMYNLIGIYYTDLEKHVTLGGYDMKKIIPFEEFLASCEEQKLFGMIQAATYFPLILLDGQTVKEYFGDQEKNKKSLFEDRSVLVREYMDKDEKYKNRIRDSIQDLKDYCDYL</sequence>
<dbReference type="EMBL" id="KQ971342">
    <property type="protein sequence ID" value="EFA03937.1"/>
    <property type="molecule type" value="Genomic_DNA"/>
</dbReference>
<dbReference type="OMA" id="DVPPKCL"/>
<dbReference type="PhylomeDB" id="D6WK24"/>
<dbReference type="AlphaFoldDB" id="D6WK24"/>